<organism evidence="2 3">
    <name type="scientific">Phytophthora fragariaefolia</name>
    <dbReference type="NCBI Taxonomy" id="1490495"/>
    <lineage>
        <taxon>Eukaryota</taxon>
        <taxon>Sar</taxon>
        <taxon>Stramenopiles</taxon>
        <taxon>Oomycota</taxon>
        <taxon>Peronosporomycetes</taxon>
        <taxon>Peronosporales</taxon>
        <taxon>Peronosporaceae</taxon>
        <taxon>Phytophthora</taxon>
    </lineage>
</organism>
<comment type="caution">
    <text evidence="2">The sequence shown here is derived from an EMBL/GenBank/DDBJ whole genome shotgun (WGS) entry which is preliminary data.</text>
</comment>
<feature type="compositionally biased region" description="Basic and acidic residues" evidence="1">
    <location>
        <begin position="249"/>
        <end position="262"/>
    </location>
</feature>
<accession>A0A9W7D7U0</accession>
<feature type="region of interest" description="Disordered" evidence="1">
    <location>
        <begin position="164"/>
        <end position="239"/>
    </location>
</feature>
<evidence type="ECO:0000256" key="1">
    <source>
        <dbReference type="SAM" id="MobiDB-lite"/>
    </source>
</evidence>
<sequence length="320" mass="34944">MFPAADAAGVLAACVVGVLILNEHEVNYTYKVKSLLTPSVRDYGFQPRDPAETALNASQLLNTYVIGPAARTPEELAQRSALRERFLTPQVTSLSEYRERLRVQGQRGSVPPMRTYPVVLQPGDDSTEYDARFELWAEKSRRLSSMEALRASFSEGFAVARGQTRSVGADPAAPQLIAGKREATDDAVASPRGAVDLSDQKRSRRQGNPGGGAPQSPMRFPSGGSLATLPGTGNAHGTDVSLEYVPRESGDSLAHRATREADASLPQRPLARSSVMTELSQSLSQLRLLVQDVDQRVYRCCDDIDSLHQRLDWVQVPREL</sequence>
<keyword evidence="3" id="KW-1185">Reference proteome</keyword>
<gene>
    <name evidence="2" type="ORF">Pfra01_002390400</name>
</gene>
<evidence type="ECO:0000313" key="2">
    <source>
        <dbReference type="EMBL" id="GMF56374.1"/>
    </source>
</evidence>
<dbReference type="EMBL" id="BSXT01003980">
    <property type="protein sequence ID" value="GMF56374.1"/>
    <property type="molecule type" value="Genomic_DNA"/>
</dbReference>
<name>A0A9W7D7U0_9STRA</name>
<dbReference type="Proteomes" id="UP001165121">
    <property type="component" value="Unassembled WGS sequence"/>
</dbReference>
<feature type="region of interest" description="Disordered" evidence="1">
    <location>
        <begin position="249"/>
        <end position="268"/>
    </location>
</feature>
<evidence type="ECO:0000313" key="3">
    <source>
        <dbReference type="Proteomes" id="UP001165121"/>
    </source>
</evidence>
<reference evidence="2" key="1">
    <citation type="submission" date="2023-04" db="EMBL/GenBank/DDBJ databases">
        <title>Phytophthora fragariaefolia NBRC 109709.</title>
        <authorList>
            <person name="Ichikawa N."/>
            <person name="Sato H."/>
            <person name="Tonouchi N."/>
        </authorList>
    </citation>
    <scope>NUCLEOTIDE SEQUENCE</scope>
    <source>
        <strain evidence="2">NBRC 109709</strain>
    </source>
</reference>
<proteinExistence type="predicted"/>
<protein>
    <submittedName>
        <fullName evidence="2">Unnamed protein product</fullName>
    </submittedName>
</protein>
<dbReference type="AlphaFoldDB" id="A0A9W7D7U0"/>